<feature type="region of interest" description="Disordered" evidence="1">
    <location>
        <begin position="348"/>
        <end position="377"/>
    </location>
</feature>
<dbReference type="VEuPathDB" id="FungiDB:F4678DRAFT_385260"/>
<feature type="compositionally biased region" description="Polar residues" evidence="1">
    <location>
        <begin position="146"/>
        <end position="161"/>
    </location>
</feature>
<gene>
    <name evidence="2" type="ORF">NPX13_g11321</name>
</gene>
<proteinExistence type="predicted"/>
<feature type="compositionally biased region" description="Low complexity" evidence="1">
    <location>
        <begin position="360"/>
        <end position="370"/>
    </location>
</feature>
<dbReference type="AlphaFoldDB" id="A0A9W8N2X3"/>
<feature type="region of interest" description="Disordered" evidence="1">
    <location>
        <begin position="72"/>
        <end position="107"/>
    </location>
</feature>
<name>A0A9W8N2X3_9PEZI</name>
<keyword evidence="3" id="KW-1185">Reference proteome</keyword>
<comment type="caution">
    <text evidence="2">The sequence shown here is derived from an EMBL/GenBank/DDBJ whole genome shotgun (WGS) entry which is preliminary data.</text>
</comment>
<feature type="region of interest" description="Disordered" evidence="1">
    <location>
        <begin position="146"/>
        <end position="185"/>
    </location>
</feature>
<dbReference type="Proteomes" id="UP001148614">
    <property type="component" value="Unassembled WGS sequence"/>
</dbReference>
<evidence type="ECO:0000313" key="2">
    <source>
        <dbReference type="EMBL" id="KAJ3551604.1"/>
    </source>
</evidence>
<reference evidence="2" key="1">
    <citation type="submission" date="2022-07" db="EMBL/GenBank/DDBJ databases">
        <title>Genome Sequence of Xylaria arbuscula.</title>
        <authorList>
            <person name="Buettner E."/>
        </authorList>
    </citation>
    <scope>NUCLEOTIDE SEQUENCE</scope>
    <source>
        <strain evidence="2">VT107</strain>
    </source>
</reference>
<organism evidence="2 3">
    <name type="scientific">Xylaria arbuscula</name>
    <dbReference type="NCBI Taxonomy" id="114810"/>
    <lineage>
        <taxon>Eukaryota</taxon>
        <taxon>Fungi</taxon>
        <taxon>Dikarya</taxon>
        <taxon>Ascomycota</taxon>
        <taxon>Pezizomycotina</taxon>
        <taxon>Sordariomycetes</taxon>
        <taxon>Xylariomycetidae</taxon>
        <taxon>Xylariales</taxon>
        <taxon>Xylariaceae</taxon>
        <taxon>Xylaria</taxon>
    </lineage>
</organism>
<sequence>MAFAAVYFPRDNDQSQLSLWPDNEELTMTGDNFCDQFVTFDPEDTTTLGGAVLEDPPSPSILLESLHNDLNNSSSFSLGPPSDEFHPEAPATTGKQHDLPTNGAGLEDLASFDAGGLSLSTRDPVLGTGSISDSELLRLEGISLKSSPQRKSVTAPSSPRKPNQLAGSLHGNVRGAANRPAPIDTDPFQSIDMANLDTLLDDSQTGLDFFNLNYNEFGDSSIPIKEEPVDEHGLPLTPPLTGRIPNDRHNSSSGFVTGHIDDPFCDGSLGAPIAIRSAKRHNMHTPMSTPVVKGETFLQDHAMTPMNANIDVFRRPQKAYRSTSSAKWPTEGILTDVGYNEDLNMWPSASSSAMPHDTHAAAPSAASKRAQLQHQRARPRHAEHVIVIAPLSHANNDAHAPQPFAIQQ</sequence>
<accession>A0A9W8N2X3</accession>
<dbReference type="EMBL" id="JANPWZ010003699">
    <property type="protein sequence ID" value="KAJ3551604.1"/>
    <property type="molecule type" value="Genomic_DNA"/>
</dbReference>
<evidence type="ECO:0000313" key="3">
    <source>
        <dbReference type="Proteomes" id="UP001148614"/>
    </source>
</evidence>
<evidence type="ECO:0000256" key="1">
    <source>
        <dbReference type="SAM" id="MobiDB-lite"/>
    </source>
</evidence>
<protein>
    <submittedName>
        <fullName evidence="2">Uncharacterized protein</fullName>
    </submittedName>
</protein>